<feature type="non-terminal residue" evidence="1">
    <location>
        <position position="1"/>
    </location>
</feature>
<accession>A0ACA9QQC5</accession>
<evidence type="ECO:0000313" key="1">
    <source>
        <dbReference type="EMBL" id="CAG8760832.1"/>
    </source>
</evidence>
<gene>
    <name evidence="1" type="ORF">ACOLOM_LOCUS13184</name>
</gene>
<feature type="non-terminal residue" evidence="1">
    <location>
        <position position="271"/>
    </location>
</feature>
<name>A0ACA9QQC5_9GLOM</name>
<reference evidence="1" key="1">
    <citation type="submission" date="2021-06" db="EMBL/GenBank/DDBJ databases">
        <authorList>
            <person name="Kallberg Y."/>
            <person name="Tangrot J."/>
            <person name="Rosling A."/>
        </authorList>
    </citation>
    <scope>NUCLEOTIDE SEQUENCE</scope>
    <source>
        <strain evidence="1">CL356</strain>
    </source>
</reference>
<protein>
    <submittedName>
        <fullName evidence="1">3809_t:CDS:1</fullName>
    </submittedName>
</protein>
<organism evidence="1 2">
    <name type="scientific">Acaulospora colombiana</name>
    <dbReference type="NCBI Taxonomy" id="27376"/>
    <lineage>
        <taxon>Eukaryota</taxon>
        <taxon>Fungi</taxon>
        <taxon>Fungi incertae sedis</taxon>
        <taxon>Mucoromycota</taxon>
        <taxon>Glomeromycotina</taxon>
        <taxon>Glomeromycetes</taxon>
        <taxon>Diversisporales</taxon>
        <taxon>Acaulosporaceae</taxon>
        <taxon>Acaulospora</taxon>
    </lineage>
</organism>
<dbReference type="Proteomes" id="UP000789525">
    <property type="component" value="Unassembled WGS sequence"/>
</dbReference>
<proteinExistence type="predicted"/>
<comment type="caution">
    <text evidence="1">The sequence shown here is derived from an EMBL/GenBank/DDBJ whole genome shotgun (WGS) entry which is preliminary data.</text>
</comment>
<evidence type="ECO:0000313" key="2">
    <source>
        <dbReference type="Proteomes" id="UP000789525"/>
    </source>
</evidence>
<sequence>EEESEAVRSISSRRVALAYSLYKGPSKKATTGDAFEDVLYGSESEVEDSDTEEVASKKTAQKGAPKKGGKEDWNGATRLRVDDDEPMDLLEGTAGKLITANRGKQKRPGQEASKFKTEEETGKIIIDEETDSDVPEKAKRATKQNPEDLLAGAAYKENLVSVDGFTRNPNGTIKFHKDTKKRRREEMEMADGDIEMEDASAAAGVNGQLDKAKNRFDDFTVLGCHKWIHRCDYIYLDLFGQVVCVGRGLGGKERWSWRRLTAEKDEEESEA</sequence>
<dbReference type="EMBL" id="CAJVPT010058742">
    <property type="protein sequence ID" value="CAG8760832.1"/>
    <property type="molecule type" value="Genomic_DNA"/>
</dbReference>
<keyword evidence="2" id="KW-1185">Reference proteome</keyword>